<gene>
    <name evidence="1" type="ORF">EGN73_05565</name>
</gene>
<reference evidence="1 2" key="1">
    <citation type="journal article" date="2020" name="Syst. Appl. Microbiol.">
        <title>Arthrospiribacter ruber gen. nov., sp. nov., a novel bacterium isolated from Arthrospira cultures.</title>
        <authorList>
            <person name="Waleron M."/>
            <person name="Misztak A."/>
            <person name="Waleron M.M."/>
            <person name="Furmaniak M."/>
            <person name="Mrozik A."/>
            <person name="Waleron K."/>
        </authorList>
    </citation>
    <scope>NUCLEOTIDE SEQUENCE [LARGE SCALE GENOMIC DNA]</scope>
    <source>
        <strain evidence="1 2">DPMB0001</strain>
    </source>
</reference>
<dbReference type="Proteomes" id="UP000727490">
    <property type="component" value="Unassembled WGS sequence"/>
</dbReference>
<comment type="caution">
    <text evidence="1">The sequence shown here is derived from an EMBL/GenBank/DDBJ whole genome shotgun (WGS) entry which is preliminary data.</text>
</comment>
<protein>
    <submittedName>
        <fullName evidence="1">Uncharacterized protein</fullName>
    </submittedName>
</protein>
<name>A0A951IUJ1_9BACT</name>
<proteinExistence type="predicted"/>
<accession>A0A951IUJ1</accession>
<organism evidence="1 2">
    <name type="scientific">Arthrospiribacter ruber</name>
    <dbReference type="NCBI Taxonomy" id="2487934"/>
    <lineage>
        <taxon>Bacteria</taxon>
        <taxon>Pseudomonadati</taxon>
        <taxon>Bacteroidota</taxon>
        <taxon>Cytophagia</taxon>
        <taxon>Cytophagales</taxon>
        <taxon>Cyclobacteriaceae</taxon>
        <taxon>Arthrospiribacter</taxon>
    </lineage>
</organism>
<dbReference type="EMBL" id="RPHB01000002">
    <property type="protein sequence ID" value="MBW3467278.1"/>
    <property type="molecule type" value="Genomic_DNA"/>
</dbReference>
<evidence type="ECO:0000313" key="2">
    <source>
        <dbReference type="Proteomes" id="UP000727490"/>
    </source>
</evidence>
<evidence type="ECO:0000313" key="1">
    <source>
        <dbReference type="EMBL" id="MBW3467278.1"/>
    </source>
</evidence>
<sequence>MKRNFTPPICKRIDSFSLFRKSLFYSGLILILFISCLEEQTEILEISQQDTKLTLVKNWFESNKSELRVEDSRDNFRTEFNELILPFFEKEPDWDKFHIFQFPDGREVYEINLANTELYFPDYLLDSLPGMIPQKSVVQNIMFVENTQTQRFDPLIVRYYPDNKESLREFGEIFYGMIDMDWSGMVDIWTYDERHFISFTIRDGAITSSMQTLPKDPESHQDYGGNLLTTEPCREVVTQRNYVGSDGVVTVSYTVTYQCSGGSGSGSSSGSSYGNHSGNTYTYTGPYQGGGSGSYGSVGGTTYTPPTITSPNIKIEKIDMEDLDDCHQNIINDLIGSTQQEFHRIFRKFYGDKPLPSNYNVKFQYGVCSNSQANACASSALINGWATITFNPNNIGNATDLSFARTVIHEILHAYLLFEAAYPSNCDLNCLLNKYFDKYNSNNPSHHNLFAETKFLNDIATELRNYAAGIGYNVNALGDQFFKDMAWGGLTRTDVFNSLSASDKTRIINRLNAENTGDPKGNIVPIGIKACN</sequence>
<keyword evidence="2" id="KW-1185">Reference proteome</keyword>
<dbReference type="AlphaFoldDB" id="A0A951IUJ1"/>